<feature type="region of interest" description="Disordered" evidence="5">
    <location>
        <begin position="525"/>
        <end position="590"/>
    </location>
</feature>
<dbReference type="InterPro" id="IPR011564">
    <property type="entry name" value="Telomer_end-bd_POT1/Cdc13"/>
</dbReference>
<dbReference type="eggNOG" id="ENOG502RSBE">
    <property type="taxonomic scope" value="Eukaryota"/>
</dbReference>
<evidence type="ECO:0000256" key="3">
    <source>
        <dbReference type="ARBA" id="ARBA00022895"/>
    </source>
</evidence>
<evidence type="ECO:0000259" key="6">
    <source>
        <dbReference type="SMART" id="SM00976"/>
    </source>
</evidence>
<proteinExistence type="predicted"/>
<gene>
    <name evidence="7" type="ORF">A1Q2_07803</name>
</gene>
<dbReference type="GO" id="GO:0016233">
    <property type="term" value="P:telomere capping"/>
    <property type="evidence" value="ECO:0007669"/>
    <property type="project" value="TreeGrafter"/>
</dbReference>
<evidence type="ECO:0000256" key="4">
    <source>
        <dbReference type="ARBA" id="ARBA00023125"/>
    </source>
</evidence>
<dbReference type="GO" id="GO:0032210">
    <property type="term" value="P:regulation of telomere maintenance via telomerase"/>
    <property type="evidence" value="ECO:0007669"/>
    <property type="project" value="TreeGrafter"/>
</dbReference>
<dbReference type="InterPro" id="IPR012340">
    <property type="entry name" value="NA-bd_OB-fold"/>
</dbReference>
<feature type="compositionally biased region" description="Basic and acidic residues" evidence="5">
    <location>
        <begin position="253"/>
        <end position="265"/>
    </location>
</feature>
<feature type="compositionally biased region" description="Pro residues" evidence="5">
    <location>
        <begin position="270"/>
        <end position="282"/>
    </location>
</feature>
<dbReference type="Pfam" id="PF02765">
    <property type="entry name" value="POT1"/>
    <property type="match status" value="1"/>
</dbReference>
<feature type="region of interest" description="Disordered" evidence="5">
    <location>
        <begin position="926"/>
        <end position="966"/>
    </location>
</feature>
<keyword evidence="8" id="KW-1185">Reference proteome</keyword>
<accession>K1VG14</accession>
<comment type="subcellular location">
    <subcellularLocation>
        <location evidence="1">Chromosome</location>
        <location evidence="1">Telomere</location>
    </subcellularLocation>
</comment>
<feature type="compositionally biased region" description="Pro residues" evidence="5">
    <location>
        <begin position="347"/>
        <end position="357"/>
    </location>
</feature>
<feature type="compositionally biased region" description="Polar residues" evidence="5">
    <location>
        <begin position="460"/>
        <end position="482"/>
    </location>
</feature>
<dbReference type="OrthoDB" id="2186770at2759"/>
<feature type="compositionally biased region" description="Basic and acidic residues" evidence="5">
    <location>
        <begin position="577"/>
        <end position="586"/>
    </location>
</feature>
<evidence type="ECO:0000256" key="1">
    <source>
        <dbReference type="ARBA" id="ARBA00004574"/>
    </source>
</evidence>
<feature type="region of interest" description="Disordered" evidence="5">
    <location>
        <begin position="326"/>
        <end position="493"/>
    </location>
</feature>
<keyword evidence="3" id="KW-0779">Telomere</keyword>
<keyword evidence="4" id="KW-0238">DNA-binding</keyword>
<feature type="compositionally biased region" description="Basic and acidic residues" evidence="5">
    <location>
        <begin position="926"/>
        <end position="940"/>
    </location>
</feature>
<dbReference type="HOGENOM" id="CLU_281895_0_0_1"/>
<dbReference type="SMART" id="SM00976">
    <property type="entry name" value="Telo_bind"/>
    <property type="match status" value="1"/>
</dbReference>
<feature type="compositionally biased region" description="Low complexity" evidence="5">
    <location>
        <begin position="418"/>
        <end position="427"/>
    </location>
</feature>
<sequence length="1081" mass="116355">MLQPDPARSLPHPLILLHAPVRATARNRKLVVDGAFASVPGSSCRHLGEGRAMSPSHGFKCPSSNAGVNNDPPPITRRHRPAMSRHQHPLKSVAAHASPAGSSSAGADARNTLAYDQLTPGTGFPTGQLTGSLKLLYTPKPEEDELHLDFAIKVKLAASSDYVQSKQHRRTIMVRFILLPSPSDDAALVAQARDANYDLLKRSLGSTLTVDCAGAKVLGRGEMGDRTPVVKIRATGSRVVTVDGIRHEFLKCERPKPSSRSRADDWFSPSPAPSVPSAPPMHPTTAAQTELTRGDVTRHGGAVPAMRPLSAVPQFTIRSEIKAVHAAGHASASTSAPRGSERRSPLRPLPAPAPTPAPALAAGEAAVDTSASIHTVAQNTTDTVRDPRTTVNLSSHGPGSVAPPHAPASPPFRPLLPSPSTVLSSRPETVDTPPSSMELAKGESGKAKLNLDPAAGESVTRASTREGQLGWSSPGTRPTEMSENSETEDSYFPDKQLSAIEMEAKRRTLLAAASAAGGAEAAAAQVESRSVAPAPALQQRRAKRPRDDEESPAHAGQKKTRIDHGEQHHVQPAAPLDPRREAETRAAAEASALRMRQAQLREAEAALAQRRADAEVLHRGLQVHLSADFQGRSIPRTYVTLREAASRSSANVAAVIVDVKGMRTTPTGDRSLTVVIADPSSHTQGNASEDMVVTLFRKTEAPLHLLSAGMPILFRALKITTYNNKAKGQMYSNGSCVLYALREGEVVTTDTSGEGLSPQEVERLQQLQQWWADNGEAPSTTNAAVGDSNRGRQDVELGSIKEAQYFQLTGKLNTRGGNFPKYELYIADGTVSGDEVRDFHGVGNRYPWLPRGSIFTLAVQNDPVGPAFAPGQIVRFPNVRVKRYAGQLELIWSDKVTLQQERDGWKSRRHFLVPGGDERAVIIEKARDRDTPEDDPHRSDPAPAQSLAEEPEGESDRAEPISDPDTYCKSCEDTGYKHAEVRWQFVLLLEDEVGGELVVVMSASRILPPLPSLAHESSSGIGKLRATAIPALRPKVENILQGAMFDGARTRPWIDMTLESYVVNVQEGEVVAWRVFGMETV</sequence>
<dbReference type="GO" id="GO:0098505">
    <property type="term" value="F:G-rich strand telomeric DNA binding"/>
    <property type="evidence" value="ECO:0007669"/>
    <property type="project" value="TreeGrafter"/>
</dbReference>
<feature type="domain" description="Telomeric single stranded DNA binding POT1/Cdc13" evidence="6">
    <location>
        <begin position="638"/>
        <end position="772"/>
    </location>
</feature>
<dbReference type="STRING" id="1220162.K1VG14"/>
<dbReference type="SUPFAM" id="SSF50249">
    <property type="entry name" value="Nucleic acid-binding proteins"/>
    <property type="match status" value="1"/>
</dbReference>
<dbReference type="AlphaFoldDB" id="K1VG14"/>
<dbReference type="GO" id="GO:0000783">
    <property type="term" value="C:nuclear telomere cap complex"/>
    <property type="evidence" value="ECO:0007669"/>
    <property type="project" value="TreeGrafter"/>
</dbReference>
<dbReference type="EMBL" id="AMBO01000400">
    <property type="protein sequence ID" value="EKC98006.1"/>
    <property type="molecule type" value="Genomic_DNA"/>
</dbReference>
<feature type="compositionally biased region" description="Polar residues" evidence="5">
    <location>
        <begin position="369"/>
        <end position="378"/>
    </location>
</feature>
<feature type="region of interest" description="Disordered" evidence="5">
    <location>
        <begin position="253"/>
        <end position="285"/>
    </location>
</feature>
<feature type="compositionally biased region" description="Basic and acidic residues" evidence="5">
    <location>
        <begin position="560"/>
        <end position="569"/>
    </location>
</feature>
<evidence type="ECO:0000256" key="5">
    <source>
        <dbReference type="SAM" id="MobiDB-lite"/>
    </source>
</evidence>
<protein>
    <recommendedName>
        <fullName evidence="6">Telomeric single stranded DNA binding POT1/Cdc13 domain-containing protein</fullName>
    </recommendedName>
</protein>
<dbReference type="GO" id="GO:0010521">
    <property type="term" value="F:telomerase inhibitor activity"/>
    <property type="evidence" value="ECO:0007669"/>
    <property type="project" value="TreeGrafter"/>
</dbReference>
<feature type="compositionally biased region" description="Low complexity" evidence="5">
    <location>
        <begin position="326"/>
        <end position="338"/>
    </location>
</feature>
<reference evidence="7 8" key="1">
    <citation type="journal article" date="2012" name="Eukaryot. Cell">
        <title>Genome sequence of the Trichosporon asahii environmental strain CBS 8904.</title>
        <authorList>
            <person name="Yang R.Y."/>
            <person name="Li H.T."/>
            <person name="Zhu H."/>
            <person name="Zhou G.P."/>
            <person name="Wang M."/>
            <person name="Wang L."/>
        </authorList>
    </citation>
    <scope>NUCLEOTIDE SEQUENCE [LARGE SCALE GENOMIC DNA]</scope>
    <source>
        <strain evidence="7 8">CBS 8904</strain>
    </source>
</reference>
<dbReference type="InterPro" id="IPR028389">
    <property type="entry name" value="POT1"/>
</dbReference>
<feature type="compositionally biased region" description="Pro residues" evidence="5">
    <location>
        <begin position="404"/>
        <end position="417"/>
    </location>
</feature>
<organism evidence="7 8">
    <name type="scientific">Trichosporon asahii var. asahii (strain CBS 8904)</name>
    <name type="common">Yeast</name>
    <dbReference type="NCBI Taxonomy" id="1220162"/>
    <lineage>
        <taxon>Eukaryota</taxon>
        <taxon>Fungi</taxon>
        <taxon>Dikarya</taxon>
        <taxon>Basidiomycota</taxon>
        <taxon>Agaricomycotina</taxon>
        <taxon>Tremellomycetes</taxon>
        <taxon>Trichosporonales</taxon>
        <taxon>Trichosporonaceae</taxon>
        <taxon>Trichosporon</taxon>
    </lineage>
</organism>
<dbReference type="InParanoid" id="K1VG14"/>
<evidence type="ECO:0000256" key="2">
    <source>
        <dbReference type="ARBA" id="ARBA00022454"/>
    </source>
</evidence>
<keyword evidence="2" id="KW-0158">Chromosome</keyword>
<name>K1VG14_TRIAC</name>
<dbReference type="Proteomes" id="UP000006757">
    <property type="component" value="Unassembled WGS sequence"/>
</dbReference>
<dbReference type="PANTHER" id="PTHR14513">
    <property type="entry name" value="PROTECTION OF TELOMERES 1"/>
    <property type="match status" value="1"/>
</dbReference>
<feature type="compositionally biased region" description="Low complexity" evidence="5">
    <location>
        <begin position="389"/>
        <end position="403"/>
    </location>
</feature>
<evidence type="ECO:0000313" key="8">
    <source>
        <dbReference type="Proteomes" id="UP000006757"/>
    </source>
</evidence>
<dbReference type="Gene3D" id="2.40.50.140">
    <property type="entry name" value="Nucleic acid-binding proteins"/>
    <property type="match status" value="1"/>
</dbReference>
<dbReference type="PANTHER" id="PTHR14513:SF0">
    <property type="entry name" value="PROTECTION OF TELOMERES PROTEIN 1"/>
    <property type="match status" value="1"/>
</dbReference>
<evidence type="ECO:0000313" key="7">
    <source>
        <dbReference type="EMBL" id="EKC98006.1"/>
    </source>
</evidence>
<comment type="caution">
    <text evidence="7">The sequence shown here is derived from an EMBL/GenBank/DDBJ whole genome shotgun (WGS) entry which is preliminary data.</text>
</comment>